<dbReference type="PANTHER" id="PTHR35529">
    <property type="entry name" value="MANGANESE EFFLUX PUMP MNTP-RELATED"/>
    <property type="match status" value="1"/>
</dbReference>
<dbReference type="Proteomes" id="UP001060164">
    <property type="component" value="Chromosome"/>
</dbReference>
<reference evidence="6" key="1">
    <citation type="journal article" date="2022" name="Cell">
        <title>Design, construction, and in vivo augmentation of a complex gut microbiome.</title>
        <authorList>
            <person name="Cheng A.G."/>
            <person name="Ho P.Y."/>
            <person name="Aranda-Diaz A."/>
            <person name="Jain S."/>
            <person name="Yu F.B."/>
            <person name="Meng X."/>
            <person name="Wang M."/>
            <person name="Iakiviak M."/>
            <person name="Nagashima K."/>
            <person name="Zhao A."/>
            <person name="Murugkar P."/>
            <person name="Patil A."/>
            <person name="Atabakhsh K."/>
            <person name="Weakley A."/>
            <person name="Yan J."/>
            <person name="Brumbaugh A.R."/>
            <person name="Higginbottom S."/>
            <person name="Dimas A."/>
            <person name="Shiver A.L."/>
            <person name="Deutschbauer A."/>
            <person name="Neff N."/>
            <person name="Sonnenburg J.L."/>
            <person name="Huang K.C."/>
            <person name="Fischbach M.A."/>
        </authorList>
    </citation>
    <scope>NUCLEOTIDE SEQUENCE</scope>
    <source>
        <strain evidence="6">DSM 19829</strain>
    </source>
</reference>
<proteinExistence type="predicted"/>
<dbReference type="InterPro" id="IPR014205">
    <property type="entry name" value="Spore_YtaF"/>
</dbReference>
<dbReference type="InterPro" id="IPR003810">
    <property type="entry name" value="Mntp/YtaF"/>
</dbReference>
<feature type="transmembrane region" description="Helical" evidence="5">
    <location>
        <begin position="42"/>
        <end position="63"/>
    </location>
</feature>
<organism evidence="6 7">
    <name type="scientific">Ruminococcus gauvreauii</name>
    <dbReference type="NCBI Taxonomy" id="438033"/>
    <lineage>
        <taxon>Bacteria</taxon>
        <taxon>Bacillati</taxon>
        <taxon>Bacillota</taxon>
        <taxon>Clostridia</taxon>
        <taxon>Eubacteriales</taxon>
        <taxon>Oscillospiraceae</taxon>
        <taxon>Ruminococcus</taxon>
    </lineage>
</organism>
<evidence type="ECO:0000313" key="7">
    <source>
        <dbReference type="Proteomes" id="UP001060164"/>
    </source>
</evidence>
<sequence length="214" mass="22710">MNFFLSGFLEALVLVTALSVDAFVASFAYGTNRVKIPISSMAVMDLISAGILLIFLLIGSLLVPMIPSGFVRIFCFAVLFGLGMIKIFDSYIKTLIRKNGEHAPEISFSFLEFCFILKIYADPDKADADKSGVLSVKEAVSLGTALSLDSAAAGFGAGVMTTNPVLTSVMSLVIGAAAILGGSLLGNRLAEKLSLNLSWISGFLLMALAFMKFL</sequence>
<evidence type="ECO:0000313" key="6">
    <source>
        <dbReference type="EMBL" id="UWP61068.1"/>
    </source>
</evidence>
<evidence type="ECO:0000256" key="2">
    <source>
        <dbReference type="ARBA" id="ARBA00022692"/>
    </source>
</evidence>
<protein>
    <submittedName>
        <fullName evidence="6">Sporulation membrane protein YtaF</fullName>
    </submittedName>
</protein>
<evidence type="ECO:0000256" key="1">
    <source>
        <dbReference type="ARBA" id="ARBA00022475"/>
    </source>
</evidence>
<evidence type="ECO:0000256" key="4">
    <source>
        <dbReference type="ARBA" id="ARBA00023136"/>
    </source>
</evidence>
<dbReference type="RefSeq" id="WP_028529594.1">
    <property type="nucleotide sequence ID" value="NZ_CABLBR010000028.1"/>
</dbReference>
<dbReference type="Pfam" id="PF02659">
    <property type="entry name" value="Mntp"/>
    <property type="match status" value="1"/>
</dbReference>
<feature type="transmembrane region" description="Helical" evidence="5">
    <location>
        <begin position="69"/>
        <end position="88"/>
    </location>
</feature>
<keyword evidence="4 5" id="KW-0472">Membrane</keyword>
<dbReference type="PANTHER" id="PTHR35529:SF2">
    <property type="entry name" value="SPORULATION PROTEIN YTAF-RELATED"/>
    <property type="match status" value="1"/>
</dbReference>
<dbReference type="EMBL" id="CP102290">
    <property type="protein sequence ID" value="UWP61068.1"/>
    <property type="molecule type" value="Genomic_DNA"/>
</dbReference>
<keyword evidence="7" id="KW-1185">Reference proteome</keyword>
<name>A0ABY5VP58_9FIRM</name>
<evidence type="ECO:0000256" key="5">
    <source>
        <dbReference type="SAM" id="Phobius"/>
    </source>
</evidence>
<feature type="transmembrane region" description="Helical" evidence="5">
    <location>
        <begin position="193"/>
        <end position="211"/>
    </location>
</feature>
<accession>A0ABY5VP58</accession>
<keyword evidence="3 5" id="KW-1133">Transmembrane helix</keyword>
<feature type="transmembrane region" description="Helical" evidence="5">
    <location>
        <begin position="165"/>
        <end position="186"/>
    </location>
</feature>
<keyword evidence="1" id="KW-1003">Cell membrane</keyword>
<keyword evidence="2 5" id="KW-0812">Transmembrane</keyword>
<dbReference type="NCBIfam" id="TIGR02840">
    <property type="entry name" value="spore_YtaF"/>
    <property type="match status" value="1"/>
</dbReference>
<gene>
    <name evidence="6" type="primary">ytaF</name>
    <name evidence="6" type="ORF">NQ502_08575</name>
</gene>
<evidence type="ECO:0000256" key="3">
    <source>
        <dbReference type="ARBA" id="ARBA00022989"/>
    </source>
</evidence>
<feature type="transmembrane region" description="Helical" evidence="5">
    <location>
        <begin position="12"/>
        <end position="30"/>
    </location>
</feature>